<protein>
    <submittedName>
        <fullName evidence="1">Uncharacterized protein</fullName>
    </submittedName>
</protein>
<proteinExistence type="predicted"/>
<comment type="caution">
    <text evidence="1">The sequence shown here is derived from an EMBL/GenBank/DDBJ whole genome shotgun (WGS) entry which is preliminary data.</text>
</comment>
<keyword evidence="2" id="KW-1185">Reference proteome</keyword>
<evidence type="ECO:0000313" key="1">
    <source>
        <dbReference type="EMBL" id="MEJ7138448.1"/>
    </source>
</evidence>
<gene>
    <name evidence="1" type="ORF">RV045_08390</name>
</gene>
<dbReference type="Proteomes" id="UP001364695">
    <property type="component" value="Unassembled WGS sequence"/>
</dbReference>
<reference evidence="1" key="1">
    <citation type="submission" date="2023-10" db="EMBL/GenBank/DDBJ databases">
        <title>Amphibacter perezi, gen. nov., sp. nov. a novel taxa of the family Comamonadaceae, class Betaproteobacteria isolated from the skin microbiota of Pelophylax perezi from different populations.</title>
        <authorList>
            <person name="Costa S."/>
            <person name="Proenca D.N."/>
            <person name="Lopes I."/>
            <person name="Morais P.V."/>
        </authorList>
    </citation>
    <scope>NUCLEOTIDE SEQUENCE</scope>
    <source>
        <strain evidence="1">SL12-8</strain>
    </source>
</reference>
<sequence length="260" mass="27525">MTAAASKITRLGALLLTALALGGCAIFPGGASTTAWVSSFGDWPAGRTAGSYVFDRLPSQQGFAGLPLAPVLNAQGKVQRDENSASLSPLERSAQAVLSRRGFFPAPVGSAPQVLVQVSQTLEREVAPNPLRVGWELSVGLGHRHRHRNGVSVGVLLGSGYDDPFDAGWPWYASPAWGPARYSVVYQRQIALVLRDAASSRVLYEARVQEPDARSDDPALIEALLDAALAPFPQARPQPQRVGVTSAPRPVPPLAPALPQ</sequence>
<accession>A0ACC6P2G4</accession>
<evidence type="ECO:0000313" key="2">
    <source>
        <dbReference type="Proteomes" id="UP001364695"/>
    </source>
</evidence>
<dbReference type="EMBL" id="JAWDIE010000011">
    <property type="protein sequence ID" value="MEJ7138448.1"/>
    <property type="molecule type" value="Genomic_DNA"/>
</dbReference>
<name>A0ACC6P2G4_9BURK</name>
<organism evidence="1 2">
    <name type="scientific">Amphibiibacter pelophylacis</name>
    <dbReference type="NCBI Taxonomy" id="1799477"/>
    <lineage>
        <taxon>Bacteria</taxon>
        <taxon>Pseudomonadati</taxon>
        <taxon>Pseudomonadota</taxon>
        <taxon>Betaproteobacteria</taxon>
        <taxon>Burkholderiales</taxon>
        <taxon>Sphaerotilaceae</taxon>
        <taxon>Amphibiibacter</taxon>
    </lineage>
</organism>